<sequence>MNDKIKIRLNFPVVEKHVEFTYRKIEKMEEFNKLILIPLIEFKKLNKYITINDIFKEFYNINSDVLIRKFWLSILRDMYKKNIININLGSSQNDVIEDFDFLEMDIKNIDINSKIEKYINMKKFYGLTDKIMKKTFTFYIKTDFLSENYYKYFEVKNIDKTGSDYSFDNFDKNESKEIDQKVSELEFDFEKDDSKLILKKSVENSHDIKVAFFESDYTFDIDNSSTIISINIRPINSAQNYFMEDFIKSDLINKLNNRKLLYVSIFPNNTFFSNFQIKDSSEKLDIKEFDIKKWMVKKIFNQNNIVEGKYKEKFLLLDKKIFYINKIKVNVKIDDNKVEESAVDFFIPTEIPESKYLELLEDIYEKKILPTDIMASALEKYLDEFLKDIKEKNNFHFELVSKIWTFLSHFKTKDRFKEVTQLFSNNVFLDVLNTIKTSDNLDKFMSILNNSELIFKNIISKYNINSDNLDIFNFVSSWNNNMLREIFKKYVNNHHLVDLYKDNKFKETLFYNDLKKHISSDFKDLNKQIDSDIDASVKLNRLEDFRKKEVYKGLLAFDCLEYINEYISEKEDDIKNSLEYIRSNLISKAVSIRQRLEKFRKNSKTSFTESLKNIDLKLADYYKYLSNNYAHSSKKGTTTAKYISKMSNNEIIDENNNLDEISEYIKQFEGNK</sequence>
<dbReference type="PATRIC" id="fig|1246955.3.peg.79"/>
<accession>L0RV07</accession>
<dbReference type="eggNOG" id="ENOG5031Z9Z">
    <property type="taxonomic scope" value="Bacteria"/>
</dbReference>
<organism evidence="1 2">
    <name type="scientific">Mycoplasmopsis cynos (strain C142)</name>
    <name type="common">Mycoplasma cynos</name>
    <dbReference type="NCBI Taxonomy" id="1246955"/>
    <lineage>
        <taxon>Bacteria</taxon>
        <taxon>Bacillati</taxon>
        <taxon>Mycoplasmatota</taxon>
        <taxon>Mycoplasmoidales</taxon>
        <taxon>Metamycoplasmataceae</taxon>
        <taxon>Mycoplasmopsis</taxon>
    </lineage>
</organism>
<gene>
    <name evidence="1" type="primary">MCYN0090</name>
    <name evidence="1" type="ordered locus">MCYN_0090</name>
</gene>
<evidence type="ECO:0000313" key="1">
    <source>
        <dbReference type="EMBL" id="CCP23822.1"/>
    </source>
</evidence>
<dbReference type="KEGG" id="mcy:MCYN_0090"/>
<dbReference type="EMBL" id="HF559394">
    <property type="protein sequence ID" value="CCP23822.1"/>
    <property type="molecule type" value="Genomic_DNA"/>
</dbReference>
<dbReference type="HOGENOM" id="CLU_408727_0_0_14"/>
<dbReference type="OrthoDB" id="393380at2"/>
<protein>
    <submittedName>
        <fullName evidence="1">Uncharacterized protein</fullName>
    </submittedName>
</protein>
<dbReference type="Proteomes" id="UP000010466">
    <property type="component" value="Chromosome"/>
</dbReference>
<dbReference type="RefSeq" id="WP_015286955.1">
    <property type="nucleotide sequence ID" value="NC_019949.1"/>
</dbReference>
<proteinExistence type="predicted"/>
<dbReference type="STRING" id="1246955.MCYN_0090"/>
<dbReference type="GeneID" id="74931719"/>
<name>L0RV07_MYCC1</name>
<evidence type="ECO:0000313" key="2">
    <source>
        <dbReference type="Proteomes" id="UP000010466"/>
    </source>
</evidence>
<keyword evidence="2" id="KW-1185">Reference proteome</keyword>
<reference evidence="2" key="1">
    <citation type="journal article" date="2013" name="Genome Announc.">
        <title>Complete genome sequence of Mycoplasma cynos strain C142.</title>
        <authorList>
            <person name="Walker C.A."/>
            <person name="Mannering S.A."/>
            <person name="Shields S."/>
            <person name="Blake D.P."/>
            <person name="Brownlie J."/>
        </authorList>
    </citation>
    <scope>NUCLEOTIDE SEQUENCE [LARGE SCALE GENOMIC DNA]</scope>
    <source>
        <strain evidence="2">C142</strain>
    </source>
</reference>
<dbReference type="AlphaFoldDB" id="L0RV07"/>